<protein>
    <submittedName>
        <fullName evidence="2">Uncharacterized protein</fullName>
    </submittedName>
</protein>
<organism evidence="2 3">
    <name type="scientific">Trichonephila inaurata madagascariensis</name>
    <dbReference type="NCBI Taxonomy" id="2747483"/>
    <lineage>
        <taxon>Eukaryota</taxon>
        <taxon>Metazoa</taxon>
        <taxon>Ecdysozoa</taxon>
        <taxon>Arthropoda</taxon>
        <taxon>Chelicerata</taxon>
        <taxon>Arachnida</taxon>
        <taxon>Araneae</taxon>
        <taxon>Araneomorphae</taxon>
        <taxon>Entelegynae</taxon>
        <taxon>Araneoidea</taxon>
        <taxon>Nephilidae</taxon>
        <taxon>Trichonephila</taxon>
        <taxon>Trichonephila inaurata</taxon>
    </lineage>
</organism>
<evidence type="ECO:0000256" key="1">
    <source>
        <dbReference type="SAM" id="MobiDB-lite"/>
    </source>
</evidence>
<sequence>MFRANWENRRVLSGISMLILSERRVVYAKWYGQVESLFNQPTPSYNKDSTFISTAVKTFNHLSDNENLRSPTNSRKDNFPSRAAEPRCQGFTTYNLLSPYRRFAVFTTFKDNWQYVLGRQPEKTQ</sequence>
<gene>
    <name evidence="2" type="ORF">TNIN_386961</name>
</gene>
<proteinExistence type="predicted"/>
<keyword evidence="3" id="KW-1185">Reference proteome</keyword>
<reference evidence="2" key="1">
    <citation type="submission" date="2020-08" db="EMBL/GenBank/DDBJ databases">
        <title>Multicomponent nature underlies the extraordinary mechanical properties of spider dragline silk.</title>
        <authorList>
            <person name="Kono N."/>
            <person name="Nakamura H."/>
            <person name="Mori M."/>
            <person name="Yoshida Y."/>
            <person name="Ohtoshi R."/>
            <person name="Malay A.D."/>
            <person name="Moran D.A.P."/>
            <person name="Tomita M."/>
            <person name="Numata K."/>
            <person name="Arakawa K."/>
        </authorList>
    </citation>
    <scope>NUCLEOTIDE SEQUENCE</scope>
</reference>
<dbReference type="Proteomes" id="UP000886998">
    <property type="component" value="Unassembled WGS sequence"/>
</dbReference>
<accession>A0A8X6WSV9</accession>
<feature type="region of interest" description="Disordered" evidence="1">
    <location>
        <begin position="64"/>
        <end position="84"/>
    </location>
</feature>
<comment type="caution">
    <text evidence="2">The sequence shown here is derived from an EMBL/GenBank/DDBJ whole genome shotgun (WGS) entry which is preliminary data.</text>
</comment>
<dbReference type="AlphaFoldDB" id="A0A8X6WSV9"/>
<evidence type="ECO:0000313" key="2">
    <source>
        <dbReference type="EMBL" id="GFY39794.1"/>
    </source>
</evidence>
<dbReference type="OrthoDB" id="10584002at2759"/>
<evidence type="ECO:0000313" key="3">
    <source>
        <dbReference type="Proteomes" id="UP000886998"/>
    </source>
</evidence>
<name>A0A8X6WSV9_9ARAC</name>
<dbReference type="EMBL" id="BMAV01001529">
    <property type="protein sequence ID" value="GFY39794.1"/>
    <property type="molecule type" value="Genomic_DNA"/>
</dbReference>